<dbReference type="InterPro" id="IPR036263">
    <property type="entry name" value="Chorismate_II_sf"/>
</dbReference>
<protein>
    <submittedName>
        <fullName evidence="3">Chorismate mutase</fullName>
    </submittedName>
</protein>
<dbReference type="NCBIfam" id="TIGR01805">
    <property type="entry name" value="CM_mono_grmpos"/>
    <property type="match status" value="1"/>
</dbReference>
<evidence type="ECO:0000313" key="3">
    <source>
        <dbReference type="EMBL" id="SFL42812.1"/>
    </source>
</evidence>
<organism evidence="3 4">
    <name type="scientific">Lactococcus garvieae</name>
    <dbReference type="NCBI Taxonomy" id="1363"/>
    <lineage>
        <taxon>Bacteria</taxon>
        <taxon>Bacillati</taxon>
        <taxon>Bacillota</taxon>
        <taxon>Bacilli</taxon>
        <taxon>Lactobacillales</taxon>
        <taxon>Streptococcaceae</taxon>
        <taxon>Lactococcus</taxon>
    </lineage>
</organism>
<dbReference type="GO" id="GO:0004106">
    <property type="term" value="F:chorismate mutase activity"/>
    <property type="evidence" value="ECO:0007669"/>
    <property type="project" value="InterPro"/>
</dbReference>
<dbReference type="EMBL" id="FOTJ01000009">
    <property type="protein sequence ID" value="SFL42812.1"/>
    <property type="molecule type" value="Genomic_DNA"/>
</dbReference>
<dbReference type="InterPro" id="IPR011279">
    <property type="entry name" value="Chorismate_mutase_GmP"/>
</dbReference>
<dbReference type="InterPro" id="IPR002701">
    <property type="entry name" value="CM_II_prokaryot"/>
</dbReference>
<keyword evidence="1" id="KW-0413">Isomerase</keyword>
<feature type="domain" description="Chorismate mutase" evidence="2">
    <location>
        <begin position="1"/>
        <end position="87"/>
    </location>
</feature>
<dbReference type="PROSITE" id="PS51168">
    <property type="entry name" value="CHORISMATE_MUT_2"/>
    <property type="match status" value="1"/>
</dbReference>
<name>A0A1I4HKU6_9LACT</name>
<dbReference type="SUPFAM" id="SSF48600">
    <property type="entry name" value="Chorismate mutase II"/>
    <property type="match status" value="1"/>
</dbReference>
<dbReference type="Gene3D" id="1.20.59.10">
    <property type="entry name" value="Chorismate mutase"/>
    <property type="match status" value="1"/>
</dbReference>
<dbReference type="SMART" id="SM00830">
    <property type="entry name" value="CM_2"/>
    <property type="match status" value="1"/>
</dbReference>
<dbReference type="RefSeq" id="WP_074751384.1">
    <property type="nucleotide sequence ID" value="NZ_CAXVJC010000012.1"/>
</dbReference>
<dbReference type="Proteomes" id="UP000181969">
    <property type="component" value="Unassembled WGS sequence"/>
</dbReference>
<dbReference type="InterPro" id="IPR036979">
    <property type="entry name" value="CM_dom_sf"/>
</dbReference>
<dbReference type="Pfam" id="PF01817">
    <property type="entry name" value="CM_2"/>
    <property type="match status" value="1"/>
</dbReference>
<evidence type="ECO:0000259" key="2">
    <source>
        <dbReference type="PROSITE" id="PS51168"/>
    </source>
</evidence>
<dbReference type="GO" id="GO:0009697">
    <property type="term" value="P:salicylic acid biosynthetic process"/>
    <property type="evidence" value="ECO:0007669"/>
    <property type="project" value="TreeGrafter"/>
</dbReference>
<gene>
    <name evidence="3" type="ORF">SAMN05216438_10949</name>
</gene>
<reference evidence="3 4" key="1">
    <citation type="submission" date="2016-10" db="EMBL/GenBank/DDBJ databases">
        <authorList>
            <person name="de Groot N.N."/>
        </authorList>
    </citation>
    <scope>NUCLEOTIDE SEQUENCE [LARGE SCALE GENOMIC DNA]</scope>
    <source>
        <strain evidence="3 4">M79</strain>
    </source>
</reference>
<dbReference type="OrthoDB" id="9802281at2"/>
<dbReference type="InterPro" id="IPR051331">
    <property type="entry name" value="Chorismate_mutase-related"/>
</dbReference>
<evidence type="ECO:0000256" key="1">
    <source>
        <dbReference type="ARBA" id="ARBA00023235"/>
    </source>
</evidence>
<dbReference type="AlphaFoldDB" id="A0A1I4HKU6"/>
<proteinExistence type="predicted"/>
<sequence>MTLEKTRKEIDALDDQIIILLEKRMSLVEEVITAKAEENREVYDSDREHFIFEKIKKRTENPQYEPAIHSIYKEIMKRSREYQEKNRFK</sequence>
<dbReference type="PANTHER" id="PTHR38041">
    <property type="entry name" value="CHORISMATE MUTASE"/>
    <property type="match status" value="1"/>
</dbReference>
<dbReference type="GO" id="GO:0046417">
    <property type="term" value="P:chorismate metabolic process"/>
    <property type="evidence" value="ECO:0007669"/>
    <property type="project" value="InterPro"/>
</dbReference>
<dbReference type="PANTHER" id="PTHR38041:SF1">
    <property type="entry name" value="CHORISMATE MUTASE"/>
    <property type="match status" value="1"/>
</dbReference>
<evidence type="ECO:0000313" key="4">
    <source>
        <dbReference type="Proteomes" id="UP000181969"/>
    </source>
</evidence>
<accession>A0A1I4HKU6</accession>